<protein>
    <submittedName>
        <fullName evidence="7">Dioxygenase</fullName>
    </submittedName>
</protein>
<keyword evidence="7" id="KW-0223">Dioxygenase</keyword>
<dbReference type="PANTHER" id="PTHR30096">
    <property type="entry name" value="4,5-DOPA DIOXYGENASE EXTRADIOL-LIKE PROTEIN"/>
    <property type="match status" value="1"/>
</dbReference>
<gene>
    <name evidence="7" type="ORF">KAK11_18030</name>
</gene>
<dbReference type="Pfam" id="PF02900">
    <property type="entry name" value="LigB"/>
    <property type="match status" value="1"/>
</dbReference>
<evidence type="ECO:0000256" key="1">
    <source>
        <dbReference type="ARBA" id="ARBA00001947"/>
    </source>
</evidence>
<dbReference type="InterPro" id="IPR014436">
    <property type="entry name" value="Extradiol_dOase_DODA"/>
</dbReference>
<dbReference type="PIRSF" id="PIRSF006157">
    <property type="entry name" value="Doxgns_DODA"/>
    <property type="match status" value="1"/>
</dbReference>
<reference evidence="7 8" key="1">
    <citation type="submission" date="2021-04" db="EMBL/GenBank/DDBJ databases">
        <title>The genome sequence of type strain Ideonella paludis KCTC 32238.</title>
        <authorList>
            <person name="Liu Y."/>
        </authorList>
    </citation>
    <scope>NUCLEOTIDE SEQUENCE [LARGE SCALE GENOMIC DNA]</scope>
    <source>
        <strain evidence="7 8">KCTC 32238</strain>
    </source>
</reference>
<dbReference type="InterPro" id="IPR004183">
    <property type="entry name" value="Xdiol_dOase_suB"/>
</dbReference>
<keyword evidence="4" id="KW-0862">Zinc</keyword>
<evidence type="ECO:0000256" key="3">
    <source>
        <dbReference type="ARBA" id="ARBA00022723"/>
    </source>
</evidence>
<evidence type="ECO:0000259" key="6">
    <source>
        <dbReference type="Pfam" id="PF02900"/>
    </source>
</evidence>
<organism evidence="7 8">
    <name type="scientific">Ideonella paludis</name>
    <dbReference type="NCBI Taxonomy" id="1233411"/>
    <lineage>
        <taxon>Bacteria</taxon>
        <taxon>Pseudomonadati</taxon>
        <taxon>Pseudomonadota</taxon>
        <taxon>Betaproteobacteria</taxon>
        <taxon>Burkholderiales</taxon>
        <taxon>Sphaerotilaceae</taxon>
        <taxon>Ideonella</taxon>
    </lineage>
</organism>
<proteinExistence type="inferred from homology"/>
<dbReference type="EMBL" id="JAGQDG010000007">
    <property type="protein sequence ID" value="MBQ0937230.1"/>
    <property type="molecule type" value="Genomic_DNA"/>
</dbReference>
<dbReference type="GO" id="GO:0051213">
    <property type="term" value="F:dioxygenase activity"/>
    <property type="evidence" value="ECO:0007669"/>
    <property type="project" value="UniProtKB-KW"/>
</dbReference>
<dbReference type="Gene3D" id="3.40.830.10">
    <property type="entry name" value="LigB-like"/>
    <property type="match status" value="1"/>
</dbReference>
<name>A0ABS5E1E1_9BURK</name>
<comment type="similarity">
    <text evidence="2">Belongs to the DODA-type extradiol aromatic ring-opening dioxygenase family.</text>
</comment>
<dbReference type="RefSeq" id="WP_210810704.1">
    <property type="nucleotide sequence ID" value="NZ_JAGQDG010000007.1"/>
</dbReference>
<evidence type="ECO:0000256" key="5">
    <source>
        <dbReference type="ARBA" id="ARBA00023002"/>
    </source>
</evidence>
<keyword evidence="3" id="KW-0479">Metal-binding</keyword>
<accession>A0ABS5E1E1</accession>
<keyword evidence="5" id="KW-0560">Oxidoreductase</keyword>
<evidence type="ECO:0000313" key="7">
    <source>
        <dbReference type="EMBL" id="MBQ0937230.1"/>
    </source>
</evidence>
<comment type="caution">
    <text evidence="7">The sequence shown here is derived from an EMBL/GenBank/DDBJ whole genome shotgun (WGS) entry which is preliminary data.</text>
</comment>
<comment type="cofactor">
    <cofactor evidence="1">
        <name>Zn(2+)</name>
        <dbReference type="ChEBI" id="CHEBI:29105"/>
    </cofactor>
</comment>
<dbReference type="SUPFAM" id="SSF53213">
    <property type="entry name" value="LigB-like"/>
    <property type="match status" value="1"/>
</dbReference>
<evidence type="ECO:0000256" key="2">
    <source>
        <dbReference type="ARBA" id="ARBA00007581"/>
    </source>
</evidence>
<evidence type="ECO:0000256" key="4">
    <source>
        <dbReference type="ARBA" id="ARBA00022833"/>
    </source>
</evidence>
<dbReference type="PANTHER" id="PTHR30096:SF0">
    <property type="entry name" value="4,5-DOPA DIOXYGENASE EXTRADIOL-LIKE PROTEIN"/>
    <property type="match status" value="1"/>
</dbReference>
<dbReference type="Proteomes" id="UP000672097">
    <property type="component" value="Unassembled WGS sequence"/>
</dbReference>
<sequence length="277" mass="29617">MAHPTFPPLYVSHGSPMTALEASAAKAAWERLAQRFASGPTPPTAVIAISGHTLTREPVLLAAPQHEAVHDFSGFPAELYALRYSAPGAPALARRVASLVERAGLPLHVLPEGGMDHGIWTPLRTFFPEGHVPVLPLGWPPHWSPSQLFALGQALAPLVDDGVLILGTGAITHNLRLWAGGRGAVDAPEIPESAAFRTWMAERSAAADWPTLLDYRRQAPHAAHMHPTDEHLLPFFVAAGAAGTKPVGLRLHESVTWGHLGMDIYAFGPQAQALQPL</sequence>
<evidence type="ECO:0000313" key="8">
    <source>
        <dbReference type="Proteomes" id="UP000672097"/>
    </source>
</evidence>
<dbReference type="CDD" id="cd07363">
    <property type="entry name" value="45_DOPA_Dioxygenase"/>
    <property type="match status" value="1"/>
</dbReference>
<feature type="domain" description="Extradiol ring-cleavage dioxygenase class III enzyme subunit B" evidence="6">
    <location>
        <begin position="9"/>
        <end position="256"/>
    </location>
</feature>
<keyword evidence="8" id="KW-1185">Reference proteome</keyword>